<dbReference type="Gene3D" id="3.80.10.10">
    <property type="entry name" value="Ribonuclease Inhibitor"/>
    <property type="match status" value="3"/>
</dbReference>
<dbReference type="Proteomes" id="UP000013785">
    <property type="component" value="Unassembled WGS sequence"/>
</dbReference>
<organism evidence="2 3">
    <name type="scientific">Enterococcus phoeniculicola ATCC BAA-412</name>
    <dbReference type="NCBI Taxonomy" id="1158610"/>
    <lineage>
        <taxon>Bacteria</taxon>
        <taxon>Bacillati</taxon>
        <taxon>Bacillota</taxon>
        <taxon>Bacilli</taxon>
        <taxon>Lactobacillales</taxon>
        <taxon>Enterococcaceae</taxon>
        <taxon>Enterococcus</taxon>
    </lineage>
</organism>
<accession>R3WFK8</accession>
<feature type="compositionally biased region" description="Polar residues" evidence="1">
    <location>
        <begin position="63"/>
        <end position="76"/>
    </location>
</feature>
<feature type="compositionally biased region" description="Polar residues" evidence="1">
    <location>
        <begin position="849"/>
        <end position="868"/>
    </location>
</feature>
<dbReference type="EMBL" id="AJAT01000011">
    <property type="protein sequence ID" value="EOL46252.1"/>
    <property type="molecule type" value="Genomic_DNA"/>
</dbReference>
<dbReference type="Pfam" id="PF03382">
    <property type="entry name" value="DUF285"/>
    <property type="match status" value="3"/>
</dbReference>
<feature type="region of interest" description="Disordered" evidence="1">
    <location>
        <begin position="849"/>
        <end position="875"/>
    </location>
</feature>
<dbReference type="InterPro" id="IPR005046">
    <property type="entry name" value="DUF285"/>
</dbReference>
<feature type="compositionally biased region" description="Polar residues" evidence="1">
    <location>
        <begin position="88"/>
        <end position="103"/>
    </location>
</feature>
<comment type="caution">
    <text evidence="2">The sequence shown here is derived from an EMBL/GenBank/DDBJ whole genome shotgun (WGS) entry which is preliminary data.</text>
</comment>
<dbReference type="PANTHER" id="PTHR13318">
    <property type="entry name" value="PARTNER OF PAIRED, ISOFORM B-RELATED"/>
    <property type="match status" value="1"/>
</dbReference>
<dbReference type="InterPro" id="IPR011889">
    <property type="entry name" value="Liste_lipo_26"/>
</dbReference>
<dbReference type="STRING" id="154621.RV11_GL000535"/>
<evidence type="ECO:0000313" key="2">
    <source>
        <dbReference type="EMBL" id="EOL46252.1"/>
    </source>
</evidence>
<keyword evidence="3" id="KW-1185">Reference proteome</keyword>
<dbReference type="InterPro" id="IPR032675">
    <property type="entry name" value="LRR_dom_sf"/>
</dbReference>
<dbReference type="GO" id="GO:0019005">
    <property type="term" value="C:SCF ubiquitin ligase complex"/>
    <property type="evidence" value="ECO:0007669"/>
    <property type="project" value="TreeGrafter"/>
</dbReference>
<evidence type="ECO:0000313" key="3">
    <source>
        <dbReference type="Proteomes" id="UP000013785"/>
    </source>
</evidence>
<dbReference type="PANTHER" id="PTHR13318:SF162">
    <property type="entry name" value="LEUCINE-RICH REPEAT FAMILY PROTEIN"/>
    <property type="match status" value="1"/>
</dbReference>
<feature type="region of interest" description="Disordered" evidence="1">
    <location>
        <begin position="63"/>
        <end position="136"/>
    </location>
</feature>
<dbReference type="SUPFAM" id="SSF52058">
    <property type="entry name" value="L domain-like"/>
    <property type="match status" value="2"/>
</dbReference>
<sequence>MQVKKFLCITTVSTVLSGYLAVMQTGTAQGKESGIFSNNIDKTTDIKSLNSNDLEQLTENLSTNQLNQTTDSTNHGFSLEDDSDSQEFVENSTEIFQQSDSGITQKTTSTEESSNQTTSTASSVETQASSSEAKQINKGTENGWNYDIRGDYAYITSSNLSGDVSVPSTLGGKPIRFERLDGSVFVNYQNITSFKVSSPFYAEAVSFKRWSNLESVDLNLISIGNNSTKEMFRDLSKLKSINLYDLDTSNITDMSGMFYGCTSLTTLDVSKFNTSNVIDMASMFYSCTSLTTLDVSKFNTSKVTDMTGMFYNSSNLSTLDLSSFDTSSVIKMSFMFSLSGVNTLDLSHFNTSNVKNISYMFSWCGNLTSLNVSNWKTTNITDMSNLFANSGLISLNLSNWDTSNVTDMSNMFYNCKSLSNLDLSNWNTSNVNNMNTMFSYTGLTSLNVSSFNTSKVTNMADMFTHSLKLTSLDLSNWDMSNVTTMSGMFSYCISLSTLNVSNWDTTKVKDMRNLFWNTSITSLDLSNWNTSNVTTMYGLFSECSNLRSLDVSSWDTSKVKDMTNMFNNTSLTNLDISNWDTSSVTNMQGMFSDNLKLISLEVPNWNTSNVTNMSGMFMLCPKFKKLNASNWDTSSVTNMGFMFTVQTTDPEQVLLVQTNDPKLLTYDYYSVDRRIPGGPRFNPDGGVFPDTTDINKSYFSKVAMTTNEYKNKNTLSSLEEYVKKIEPTKEGSDFISWTNSSGKNIDEITNIFDEVDTTYTANWQRKNDPNIPDGSTLPDNVNPNSRLGIAYYPIKLSIPKTELNESGEQNIPIQTTSIHVGVKDYYANTSWTLRAQLKWDKNEFHGSSIQSDNNGKVYKNENNGNDPFTDNDLKDTTEARGERYPTIDESESTIMSATNGKRTGVYDYSLGKLTLVIPETKYIEPNQYSGTIQWNLVAAP</sequence>
<dbReference type="AlphaFoldDB" id="R3WFK8"/>
<evidence type="ECO:0000256" key="1">
    <source>
        <dbReference type="SAM" id="MobiDB-lite"/>
    </source>
</evidence>
<dbReference type="OrthoDB" id="2323731at2"/>
<name>R3WFK8_9ENTE</name>
<proteinExistence type="predicted"/>
<dbReference type="HOGENOM" id="CLU_018281_0_0_9"/>
<dbReference type="NCBIfam" id="TIGR02167">
    <property type="entry name" value="Liste_lipo_26"/>
    <property type="match status" value="16"/>
</dbReference>
<reference evidence="2 3" key="1">
    <citation type="submission" date="2013-02" db="EMBL/GenBank/DDBJ databases">
        <title>The Genome Sequence of Enterococcus phoeniculicola BAA-412.</title>
        <authorList>
            <consortium name="The Broad Institute Genome Sequencing Platform"/>
            <consortium name="The Broad Institute Genome Sequencing Center for Infectious Disease"/>
            <person name="Earl A.M."/>
            <person name="Gilmore M.S."/>
            <person name="Lebreton F."/>
            <person name="Walker B."/>
            <person name="Young S.K."/>
            <person name="Zeng Q."/>
            <person name="Gargeya S."/>
            <person name="Fitzgerald M."/>
            <person name="Haas B."/>
            <person name="Abouelleil A."/>
            <person name="Alvarado L."/>
            <person name="Arachchi H.M."/>
            <person name="Berlin A.M."/>
            <person name="Chapman S.B."/>
            <person name="Dewar J."/>
            <person name="Goldberg J."/>
            <person name="Griggs A."/>
            <person name="Gujja S."/>
            <person name="Hansen M."/>
            <person name="Howarth C."/>
            <person name="Imamovic A."/>
            <person name="Larimer J."/>
            <person name="McCowan C."/>
            <person name="Murphy C."/>
            <person name="Neiman D."/>
            <person name="Pearson M."/>
            <person name="Priest M."/>
            <person name="Roberts A."/>
            <person name="Saif S."/>
            <person name="Shea T."/>
            <person name="Sisk P."/>
            <person name="Sykes S."/>
            <person name="Wortman J."/>
            <person name="Nusbaum C."/>
            <person name="Birren B."/>
        </authorList>
    </citation>
    <scope>NUCLEOTIDE SEQUENCE [LARGE SCALE GENOMIC DNA]</scope>
    <source>
        <strain evidence="2 3">ATCC BAA-412</strain>
    </source>
</reference>
<dbReference type="eggNOG" id="COG4886">
    <property type="taxonomic scope" value="Bacteria"/>
</dbReference>
<feature type="compositionally biased region" description="Polar residues" evidence="1">
    <location>
        <begin position="124"/>
        <end position="136"/>
    </location>
</feature>
<dbReference type="RefSeq" id="WP_010767729.1">
    <property type="nucleotide sequence ID" value="NZ_ASWE01000002.1"/>
</dbReference>
<feature type="compositionally biased region" description="Low complexity" evidence="1">
    <location>
        <begin position="104"/>
        <end position="123"/>
    </location>
</feature>
<dbReference type="GO" id="GO:0031146">
    <property type="term" value="P:SCF-dependent proteasomal ubiquitin-dependent protein catabolic process"/>
    <property type="evidence" value="ECO:0007669"/>
    <property type="project" value="TreeGrafter"/>
</dbReference>
<protein>
    <submittedName>
        <fullName evidence="2">Bacterial surface protein 26-residue</fullName>
    </submittedName>
</protein>
<gene>
    <name evidence="2" type="ORF">UC3_01058</name>
</gene>
<dbReference type="PATRIC" id="fig|1158610.3.peg.1039"/>